<keyword evidence="5" id="KW-0808">Transferase</keyword>
<dbReference type="EMBL" id="BMXO01000001">
    <property type="protein sequence ID" value="GGW47857.1"/>
    <property type="molecule type" value="Genomic_DNA"/>
</dbReference>
<evidence type="ECO:0000256" key="10">
    <source>
        <dbReference type="ARBA" id="ARBA00033171"/>
    </source>
</evidence>
<dbReference type="PANTHER" id="PTHR31528">
    <property type="entry name" value="4-AMINO-5-HYDROXYMETHYL-2-METHYLPYRIMIDINE PHOSPHATE SYNTHASE THI11-RELATED"/>
    <property type="match status" value="1"/>
</dbReference>
<evidence type="ECO:0000256" key="12">
    <source>
        <dbReference type="SAM" id="SignalP"/>
    </source>
</evidence>
<evidence type="ECO:0000256" key="1">
    <source>
        <dbReference type="ARBA" id="ARBA00003469"/>
    </source>
</evidence>
<evidence type="ECO:0000256" key="6">
    <source>
        <dbReference type="ARBA" id="ARBA00022723"/>
    </source>
</evidence>
<keyword evidence="7" id="KW-0663">Pyridoxal phosphate</keyword>
<evidence type="ECO:0000256" key="3">
    <source>
        <dbReference type="ARBA" id="ARBA00009406"/>
    </source>
</evidence>
<evidence type="ECO:0000256" key="8">
    <source>
        <dbReference type="ARBA" id="ARBA00022977"/>
    </source>
</evidence>
<dbReference type="Pfam" id="PF09084">
    <property type="entry name" value="NMT1"/>
    <property type="match status" value="1"/>
</dbReference>
<evidence type="ECO:0000256" key="5">
    <source>
        <dbReference type="ARBA" id="ARBA00022679"/>
    </source>
</evidence>
<dbReference type="InterPro" id="IPR015168">
    <property type="entry name" value="SsuA/THI5"/>
</dbReference>
<evidence type="ECO:0000256" key="11">
    <source>
        <dbReference type="ARBA" id="ARBA00048179"/>
    </source>
</evidence>
<reference evidence="15" key="1">
    <citation type="journal article" date="2019" name="Int. J. Syst. Evol. Microbiol.">
        <title>The Global Catalogue of Microorganisms (GCM) 10K type strain sequencing project: providing services to taxonomists for standard genome sequencing and annotation.</title>
        <authorList>
            <consortium name="The Broad Institute Genomics Platform"/>
            <consortium name="The Broad Institute Genome Sequencing Center for Infectious Disease"/>
            <person name="Wu L."/>
            <person name="Ma J."/>
        </authorList>
    </citation>
    <scope>NUCLEOTIDE SEQUENCE [LARGE SCALE GENOMIC DNA]</scope>
    <source>
        <strain evidence="15">KCTC 22157</strain>
    </source>
</reference>
<sequence length="338" mass="37086">MKSVSYLKRLWWACLLMPMTANAELTRVNFTLDWSFQGVHAWYFLAKERGYFEEEGLDVRIDQGDGSAATVSRIMSGAYDAGFGDINALIQNAAERPEQTPVMVYQIYNQPPFALLTKADGPIQSIDDIEGATLGAPAGSASTRLFPAFAEAAGIDLAQVSITNVAPNLQEQLLHRGDVDGSLVFNVTSYMNLVSQGHDPDSDYRWFPYGDYGVEVYSNGVMVSRTMMQEQPAAVAGLVRAINRAVQDVMQDPEAGIAALLKEEGFLDREAETRRLQFALDNVIVSDESRAIGVGALDEERLARSIDTIVALYELPTTPNVADIYSAAFLPPLDERTL</sequence>
<name>A0ABQ2WE99_9GAMM</name>
<comment type="catalytic activity">
    <reaction evidence="11">
        <text>N(6)-(pyridoxal phosphate)-L-lysyl-[4-amino-5-hydroxymethyl-2-methylpyrimidine phosphate synthase] + L-histidyl-[4-amino-5-hydroxymethyl-2-methylpyrimidine phosphate synthase] + 2 Fe(3+) + 4 H2O = L-lysyl-[4-amino-5-hydroxymethyl-2-methylpyrimidine phosphate synthase] + (2S)-2-amino-5-hydroxy-4-oxopentanoyl-[4-amino-5-hydroxymethyl-2-methylpyrimidine phosphate synthase] + 4-amino-2-methyl-5-(phosphooxymethyl)pyrimidine + 3-oxopropanoate + 2 Fe(2+) + 2 H(+)</text>
        <dbReference type="Rhea" id="RHEA:65756"/>
        <dbReference type="Rhea" id="RHEA-COMP:16892"/>
        <dbReference type="Rhea" id="RHEA-COMP:16893"/>
        <dbReference type="Rhea" id="RHEA-COMP:16894"/>
        <dbReference type="Rhea" id="RHEA-COMP:16895"/>
        <dbReference type="ChEBI" id="CHEBI:15377"/>
        <dbReference type="ChEBI" id="CHEBI:15378"/>
        <dbReference type="ChEBI" id="CHEBI:29033"/>
        <dbReference type="ChEBI" id="CHEBI:29034"/>
        <dbReference type="ChEBI" id="CHEBI:29969"/>
        <dbReference type="ChEBI" id="CHEBI:29979"/>
        <dbReference type="ChEBI" id="CHEBI:33190"/>
        <dbReference type="ChEBI" id="CHEBI:58354"/>
        <dbReference type="ChEBI" id="CHEBI:143915"/>
        <dbReference type="ChEBI" id="CHEBI:157692"/>
    </reaction>
    <physiologicalReaction direction="left-to-right" evidence="11">
        <dbReference type="Rhea" id="RHEA:65757"/>
    </physiologicalReaction>
</comment>
<evidence type="ECO:0000256" key="4">
    <source>
        <dbReference type="ARBA" id="ARBA00011738"/>
    </source>
</evidence>
<feature type="chain" id="PRO_5045315219" description="Thiamine pyrimidine synthase" evidence="12">
    <location>
        <begin position="24"/>
        <end position="338"/>
    </location>
</feature>
<comment type="function">
    <text evidence="1">Responsible for the formation of the pyrimidine heterocycle in the thiamine biosynthesis pathway. Catalyzes the formation of hydroxymethylpyrimidine phosphate (HMP-P) from histidine and pyridoxal phosphate (PLP). The protein uses PLP and the active site histidine to form HMP-P, generating an inactive enzyme. The enzyme can only undergo a single turnover, which suggests it is a suicide enzyme.</text>
</comment>
<proteinExistence type="inferred from homology"/>
<feature type="signal peptide" evidence="12">
    <location>
        <begin position="1"/>
        <end position="23"/>
    </location>
</feature>
<gene>
    <name evidence="14" type="ORF">GCM10007158_06180</name>
</gene>
<evidence type="ECO:0000259" key="13">
    <source>
        <dbReference type="Pfam" id="PF09084"/>
    </source>
</evidence>
<comment type="subunit">
    <text evidence="4">Homodimer.</text>
</comment>
<organism evidence="14 15">
    <name type="scientific">Halomonas johnsoniae</name>
    <dbReference type="NCBI Taxonomy" id="502832"/>
    <lineage>
        <taxon>Bacteria</taxon>
        <taxon>Pseudomonadati</taxon>
        <taxon>Pseudomonadota</taxon>
        <taxon>Gammaproteobacteria</taxon>
        <taxon>Oceanospirillales</taxon>
        <taxon>Halomonadaceae</taxon>
        <taxon>Halomonas</taxon>
    </lineage>
</organism>
<keyword evidence="15" id="KW-1185">Reference proteome</keyword>
<evidence type="ECO:0000313" key="14">
    <source>
        <dbReference type="EMBL" id="GGW47857.1"/>
    </source>
</evidence>
<keyword evidence="6" id="KW-0479">Metal-binding</keyword>
<comment type="similarity">
    <text evidence="3">Belongs to the NMT1/THI5 family.</text>
</comment>
<evidence type="ECO:0000256" key="7">
    <source>
        <dbReference type="ARBA" id="ARBA00022898"/>
    </source>
</evidence>
<comment type="pathway">
    <text evidence="2">Cofactor biosynthesis; thiamine diphosphate biosynthesis.</text>
</comment>
<dbReference type="Gene3D" id="3.40.190.10">
    <property type="entry name" value="Periplasmic binding protein-like II"/>
    <property type="match status" value="2"/>
</dbReference>
<dbReference type="SUPFAM" id="SSF53850">
    <property type="entry name" value="Periplasmic binding protein-like II"/>
    <property type="match status" value="1"/>
</dbReference>
<evidence type="ECO:0000313" key="15">
    <source>
        <dbReference type="Proteomes" id="UP000647585"/>
    </source>
</evidence>
<keyword evidence="9" id="KW-0408">Iron</keyword>
<comment type="caution">
    <text evidence="14">The sequence shown here is derived from an EMBL/GenBank/DDBJ whole genome shotgun (WGS) entry which is preliminary data.</text>
</comment>
<dbReference type="PANTHER" id="PTHR31528:SF1">
    <property type="entry name" value="4-AMINO-5-HYDROXYMETHYL-2-METHYLPYRIMIDINE PHOSPHATE SYNTHASE THI11-RELATED"/>
    <property type="match status" value="1"/>
</dbReference>
<dbReference type="RefSeq" id="WP_039180283.1">
    <property type="nucleotide sequence ID" value="NZ_BMXO01000001.1"/>
</dbReference>
<protein>
    <recommendedName>
        <fullName evidence="10">Thiamine pyrimidine synthase</fullName>
    </recommendedName>
</protein>
<keyword evidence="8" id="KW-0784">Thiamine biosynthesis</keyword>
<dbReference type="Proteomes" id="UP000647585">
    <property type="component" value="Unassembled WGS sequence"/>
</dbReference>
<feature type="domain" description="SsuA/THI5-like" evidence="13">
    <location>
        <begin position="39"/>
        <end position="255"/>
    </location>
</feature>
<dbReference type="InterPro" id="IPR027939">
    <property type="entry name" value="NMT1/THI5"/>
</dbReference>
<accession>A0ABQ2WE99</accession>
<evidence type="ECO:0000256" key="2">
    <source>
        <dbReference type="ARBA" id="ARBA00004948"/>
    </source>
</evidence>
<keyword evidence="12" id="KW-0732">Signal</keyword>
<evidence type="ECO:0000256" key="9">
    <source>
        <dbReference type="ARBA" id="ARBA00023004"/>
    </source>
</evidence>